<evidence type="ECO:0000313" key="2">
    <source>
        <dbReference type="EMBL" id="KAG5643299.1"/>
    </source>
</evidence>
<sequence>MHLGAFLVTLGASLFFLCAGAVPSPAPAAEPSTIGGVVIGEIINLLKIGLVEKINAIITLDSLETNLISVNFDGAFPVIPTSPFPNAFPRKPVLTPALTAKNPLIIELTIDRVVSSAGLNGTVYATFDQKFTKPVVVPILGSKNSGTFGNVKLTKGVEASLDIIPYGVLDLIKTDIYVR</sequence>
<keyword evidence="3" id="KW-1185">Reference proteome</keyword>
<feature type="signal peptide" evidence="1">
    <location>
        <begin position="1"/>
        <end position="20"/>
    </location>
</feature>
<reference evidence="2" key="2">
    <citation type="submission" date="2021-10" db="EMBL/GenBank/DDBJ databases">
        <title>Phylogenomics reveals ancestral predisposition of the termite-cultivated fungus Termitomyces towards a domesticated lifestyle.</title>
        <authorList>
            <person name="Auxier B."/>
            <person name="Grum-Grzhimaylo A."/>
            <person name="Cardenas M.E."/>
            <person name="Lodge J.D."/>
            <person name="Laessoe T."/>
            <person name="Pedersen O."/>
            <person name="Smith M.E."/>
            <person name="Kuyper T.W."/>
            <person name="Franco-Molano E.A."/>
            <person name="Baroni T.J."/>
            <person name="Aanen D.K."/>
        </authorList>
    </citation>
    <scope>NUCLEOTIDE SEQUENCE</scope>
    <source>
        <strain evidence="2">AP01</strain>
        <tissue evidence="2">Mycelium</tissue>
    </source>
</reference>
<accession>A0A9P7G3R5</accession>
<reference evidence="2" key="1">
    <citation type="submission" date="2020-07" db="EMBL/GenBank/DDBJ databases">
        <authorList>
            <person name="Nieuwenhuis M."/>
            <person name="Van De Peppel L.J.J."/>
        </authorList>
    </citation>
    <scope>NUCLEOTIDE SEQUENCE</scope>
    <source>
        <strain evidence="2">AP01</strain>
        <tissue evidence="2">Mycelium</tissue>
    </source>
</reference>
<protein>
    <submittedName>
        <fullName evidence="2">Uncharacterized protein</fullName>
    </submittedName>
</protein>
<comment type="caution">
    <text evidence="2">The sequence shown here is derived from an EMBL/GenBank/DDBJ whole genome shotgun (WGS) entry which is preliminary data.</text>
</comment>
<proteinExistence type="predicted"/>
<dbReference type="AlphaFoldDB" id="A0A9P7G3R5"/>
<name>A0A9P7G3R5_9AGAR</name>
<gene>
    <name evidence="2" type="ORF">DXG03_001226</name>
</gene>
<organism evidence="2 3">
    <name type="scientific">Asterophora parasitica</name>
    <dbReference type="NCBI Taxonomy" id="117018"/>
    <lineage>
        <taxon>Eukaryota</taxon>
        <taxon>Fungi</taxon>
        <taxon>Dikarya</taxon>
        <taxon>Basidiomycota</taxon>
        <taxon>Agaricomycotina</taxon>
        <taxon>Agaricomycetes</taxon>
        <taxon>Agaricomycetidae</taxon>
        <taxon>Agaricales</taxon>
        <taxon>Tricholomatineae</taxon>
        <taxon>Lyophyllaceae</taxon>
        <taxon>Asterophora</taxon>
    </lineage>
</organism>
<evidence type="ECO:0000256" key="1">
    <source>
        <dbReference type="SAM" id="SignalP"/>
    </source>
</evidence>
<keyword evidence="1" id="KW-0732">Signal</keyword>
<dbReference type="Proteomes" id="UP000775547">
    <property type="component" value="Unassembled WGS sequence"/>
</dbReference>
<feature type="chain" id="PRO_5040430413" evidence="1">
    <location>
        <begin position="21"/>
        <end position="179"/>
    </location>
</feature>
<dbReference type="OrthoDB" id="3251634at2759"/>
<evidence type="ECO:0000313" key="3">
    <source>
        <dbReference type="Proteomes" id="UP000775547"/>
    </source>
</evidence>
<dbReference type="EMBL" id="JABCKV010000122">
    <property type="protein sequence ID" value="KAG5643299.1"/>
    <property type="molecule type" value="Genomic_DNA"/>
</dbReference>